<dbReference type="PANTHER" id="PTHR24173">
    <property type="entry name" value="ANKYRIN REPEAT CONTAINING"/>
    <property type="match status" value="1"/>
</dbReference>
<dbReference type="PANTHER" id="PTHR24173:SF27">
    <property type="entry name" value="ANKYRIN REPEAT AND SOCS BOX PROTEIN 1"/>
    <property type="match status" value="1"/>
</dbReference>
<keyword evidence="1" id="KW-0677">Repeat</keyword>
<evidence type="ECO:0008006" key="7">
    <source>
        <dbReference type="Google" id="ProtNLM"/>
    </source>
</evidence>
<sequence>DILSTTSQTPKQILKYRTSQISMADDIILSRKPRTFEEKMFDAAKVGDDRGISEAILFELNINSKNLFGLTPLYIASGGGHSAVVEILLDAGAEVNMACRGLTPLWNASSWGHSAIMEMLLNKGADINTTNPYGGATPLWIASRMGHSAAVEMLLKKGAVVNIANMIGVTPVTPLKAATRNGHSAVMEMLKQAGKLADVNLAANDVLAPLRAASCEGHFDGMEMLKQTGQLADVNLAANDDKGPPVVPRKKAHKAVANALLAAPAVAVPVTGVITAAVDPILSDEAPSPSAAEPVAEVTPDSEVDPNDSTEPEEQVLLEDLAQLINSEPEDQALVEELAQLINSEPE</sequence>
<dbReference type="GO" id="GO:0006511">
    <property type="term" value="P:ubiquitin-dependent protein catabolic process"/>
    <property type="evidence" value="ECO:0007669"/>
    <property type="project" value="TreeGrafter"/>
</dbReference>
<feature type="compositionally biased region" description="Low complexity" evidence="4">
    <location>
        <begin position="285"/>
        <end position="298"/>
    </location>
</feature>
<gene>
    <name evidence="5" type="ORF">MNOR_LOCUS19353</name>
</gene>
<reference evidence="5 6" key="1">
    <citation type="submission" date="2024-05" db="EMBL/GenBank/DDBJ databases">
        <authorList>
            <person name="Wallberg A."/>
        </authorList>
    </citation>
    <scope>NUCLEOTIDE SEQUENCE [LARGE SCALE GENOMIC DNA]</scope>
</reference>
<feature type="non-terminal residue" evidence="5">
    <location>
        <position position="1"/>
    </location>
</feature>
<evidence type="ECO:0000256" key="1">
    <source>
        <dbReference type="ARBA" id="ARBA00022737"/>
    </source>
</evidence>
<comment type="caution">
    <text evidence="5">The sequence shown here is derived from an EMBL/GenBank/DDBJ whole genome shotgun (WGS) entry which is preliminary data.</text>
</comment>
<evidence type="ECO:0000256" key="3">
    <source>
        <dbReference type="PROSITE-ProRule" id="PRU00023"/>
    </source>
</evidence>
<dbReference type="SMART" id="SM00248">
    <property type="entry name" value="ANK"/>
    <property type="match status" value="5"/>
</dbReference>
<dbReference type="PROSITE" id="PS50297">
    <property type="entry name" value="ANK_REP_REGION"/>
    <property type="match status" value="3"/>
</dbReference>
<dbReference type="SUPFAM" id="SSF48403">
    <property type="entry name" value="Ankyrin repeat"/>
    <property type="match status" value="1"/>
</dbReference>
<dbReference type="GO" id="GO:0000151">
    <property type="term" value="C:ubiquitin ligase complex"/>
    <property type="evidence" value="ECO:0007669"/>
    <property type="project" value="TreeGrafter"/>
</dbReference>
<dbReference type="Gene3D" id="1.25.40.20">
    <property type="entry name" value="Ankyrin repeat-containing domain"/>
    <property type="match status" value="2"/>
</dbReference>
<accession>A0AAV2R3V0</accession>
<name>A0AAV2R3V0_MEGNR</name>
<evidence type="ECO:0000313" key="6">
    <source>
        <dbReference type="Proteomes" id="UP001497623"/>
    </source>
</evidence>
<evidence type="ECO:0000313" key="5">
    <source>
        <dbReference type="EMBL" id="CAL4110191.1"/>
    </source>
</evidence>
<dbReference type="EMBL" id="CAXKWB010014328">
    <property type="protein sequence ID" value="CAL4110191.1"/>
    <property type="molecule type" value="Genomic_DNA"/>
</dbReference>
<dbReference type="Proteomes" id="UP001497623">
    <property type="component" value="Unassembled WGS sequence"/>
</dbReference>
<dbReference type="Pfam" id="PF00023">
    <property type="entry name" value="Ank"/>
    <property type="match status" value="1"/>
</dbReference>
<dbReference type="AlphaFoldDB" id="A0AAV2R3V0"/>
<dbReference type="Pfam" id="PF12796">
    <property type="entry name" value="Ank_2"/>
    <property type="match status" value="1"/>
</dbReference>
<keyword evidence="6" id="KW-1185">Reference proteome</keyword>
<feature type="region of interest" description="Disordered" evidence="4">
    <location>
        <begin position="284"/>
        <end position="315"/>
    </location>
</feature>
<evidence type="ECO:0000256" key="2">
    <source>
        <dbReference type="ARBA" id="ARBA00023043"/>
    </source>
</evidence>
<dbReference type="PROSITE" id="PS50088">
    <property type="entry name" value="ANK_REPEAT"/>
    <property type="match status" value="3"/>
</dbReference>
<feature type="repeat" description="ANK" evidence="3">
    <location>
        <begin position="134"/>
        <end position="166"/>
    </location>
</feature>
<dbReference type="InterPro" id="IPR002110">
    <property type="entry name" value="Ankyrin_rpt"/>
</dbReference>
<feature type="repeat" description="ANK" evidence="3">
    <location>
        <begin position="100"/>
        <end position="132"/>
    </location>
</feature>
<feature type="compositionally biased region" description="Acidic residues" evidence="4">
    <location>
        <begin position="300"/>
        <end position="315"/>
    </location>
</feature>
<protein>
    <recommendedName>
        <fullName evidence="7">Ankyrin repeat domain-containing protein</fullName>
    </recommendedName>
</protein>
<dbReference type="InterPro" id="IPR036770">
    <property type="entry name" value="Ankyrin_rpt-contain_sf"/>
</dbReference>
<feature type="repeat" description="ANK" evidence="3">
    <location>
        <begin position="68"/>
        <end position="100"/>
    </location>
</feature>
<organism evidence="5 6">
    <name type="scientific">Meganyctiphanes norvegica</name>
    <name type="common">Northern krill</name>
    <name type="synonym">Thysanopoda norvegica</name>
    <dbReference type="NCBI Taxonomy" id="48144"/>
    <lineage>
        <taxon>Eukaryota</taxon>
        <taxon>Metazoa</taxon>
        <taxon>Ecdysozoa</taxon>
        <taxon>Arthropoda</taxon>
        <taxon>Crustacea</taxon>
        <taxon>Multicrustacea</taxon>
        <taxon>Malacostraca</taxon>
        <taxon>Eumalacostraca</taxon>
        <taxon>Eucarida</taxon>
        <taxon>Euphausiacea</taxon>
        <taxon>Euphausiidae</taxon>
        <taxon>Meganyctiphanes</taxon>
    </lineage>
</organism>
<dbReference type="PRINTS" id="PR01415">
    <property type="entry name" value="ANKYRIN"/>
</dbReference>
<evidence type="ECO:0000256" key="4">
    <source>
        <dbReference type="SAM" id="MobiDB-lite"/>
    </source>
</evidence>
<keyword evidence="2 3" id="KW-0040">ANK repeat</keyword>
<proteinExistence type="predicted"/>